<dbReference type="PANTHER" id="PTHR47235:SF1">
    <property type="entry name" value="BLR6548 PROTEIN"/>
    <property type="match status" value="1"/>
</dbReference>
<name>A0ABN6D4V8_9BURK</name>
<dbReference type="Gene3D" id="3.40.50.2300">
    <property type="match status" value="2"/>
</dbReference>
<evidence type="ECO:0000259" key="3">
    <source>
        <dbReference type="Pfam" id="PF13458"/>
    </source>
</evidence>
<dbReference type="EMBL" id="AP024238">
    <property type="protein sequence ID" value="BCO27007.1"/>
    <property type="molecule type" value="Genomic_DNA"/>
</dbReference>
<evidence type="ECO:0000313" key="4">
    <source>
        <dbReference type="EMBL" id="BCO27007.1"/>
    </source>
</evidence>
<evidence type="ECO:0000256" key="2">
    <source>
        <dbReference type="ARBA" id="ARBA00022729"/>
    </source>
</evidence>
<dbReference type="Proteomes" id="UP000824366">
    <property type="component" value="Chromosome"/>
</dbReference>
<comment type="similarity">
    <text evidence="1">Belongs to the leucine-binding protein family.</text>
</comment>
<gene>
    <name evidence="4" type="ORF">MIZ03_1894</name>
</gene>
<proteinExistence type="inferred from homology"/>
<dbReference type="Pfam" id="PF13458">
    <property type="entry name" value="Peripla_BP_6"/>
    <property type="match status" value="1"/>
</dbReference>
<keyword evidence="5" id="KW-1185">Reference proteome</keyword>
<reference evidence="4 5" key="1">
    <citation type="journal article" date="2021" name="Microbiol. Spectr.">
        <title>A Single Bacterium Capable of Oxidation and Reduction of Iron at Circumneutral pH.</title>
        <authorList>
            <person name="Kato S."/>
            <person name="Ohkuma M."/>
        </authorList>
    </citation>
    <scope>NUCLEOTIDE SEQUENCE [LARGE SCALE GENOMIC DNA]</scope>
    <source>
        <strain evidence="4 5">MIZ03</strain>
    </source>
</reference>
<protein>
    <recommendedName>
        <fullName evidence="3">Leucine-binding protein domain-containing protein</fullName>
    </recommendedName>
</protein>
<evidence type="ECO:0000313" key="5">
    <source>
        <dbReference type="Proteomes" id="UP000824366"/>
    </source>
</evidence>
<dbReference type="InterPro" id="IPR028082">
    <property type="entry name" value="Peripla_BP_I"/>
</dbReference>
<dbReference type="PANTHER" id="PTHR47235">
    <property type="entry name" value="BLR6548 PROTEIN"/>
    <property type="match status" value="1"/>
</dbReference>
<dbReference type="RefSeq" id="WP_223911365.1">
    <property type="nucleotide sequence ID" value="NZ_AP024238.1"/>
</dbReference>
<accession>A0ABN6D4V8</accession>
<organism evidence="4 5">
    <name type="scientific">Rhodoferax lithotrophicus</name>
    <dbReference type="NCBI Taxonomy" id="2798804"/>
    <lineage>
        <taxon>Bacteria</taxon>
        <taxon>Pseudomonadati</taxon>
        <taxon>Pseudomonadota</taxon>
        <taxon>Betaproteobacteria</taxon>
        <taxon>Burkholderiales</taxon>
        <taxon>Comamonadaceae</taxon>
        <taxon>Rhodoferax</taxon>
    </lineage>
</organism>
<keyword evidence="2" id="KW-0732">Signal</keyword>
<sequence>MKPFPSKTLTRRRLLCGAAGLTTLATTPVWSQPKQKMDSQRNVVVAQIVDNSAAQIDVSKDFLIGCRAAWQEINAQGGVNGYAVEHLVLEADTSTGSLNNALEVVRKLPNCVALSGTVGDRIASQLVELLKPSRLNIAHVAPWLQNSEFDGDAVTFPIFASRQEQIAKAFNSLSVMGIAELAAIYASEQEYTQYHGDIERASSSLKIRLQSFKPAGDLALIGKTLTVNTPRILLFMGGTPELVQFLQGIGKQAQQRYVIALADVNLQTMMQMGANRATPVMATQVVPMVNASIGVVRAYRQTLARLFDEPPTPQSLAGYIAARYTFEVLKRIDGQPTRSSALQAFQQRQTMDLNGFRVSFNAQGRSGTYVTQSMITPDGRLIG</sequence>
<evidence type="ECO:0000256" key="1">
    <source>
        <dbReference type="ARBA" id="ARBA00010062"/>
    </source>
</evidence>
<dbReference type="SUPFAM" id="SSF53822">
    <property type="entry name" value="Periplasmic binding protein-like I"/>
    <property type="match status" value="1"/>
</dbReference>
<dbReference type="InterPro" id="IPR028081">
    <property type="entry name" value="Leu-bd"/>
</dbReference>
<feature type="domain" description="Leucine-binding protein" evidence="3">
    <location>
        <begin position="44"/>
        <end position="360"/>
    </location>
</feature>